<protein>
    <submittedName>
        <fullName evidence="2">ATP-grasp-modified RiPP</fullName>
    </submittedName>
</protein>
<sequence>MPHSKPSDLNHSGFSENRSVFAATDQWGLRRMAPYPAFAPSYARVELDPATQTGRSFDAAGRVMEMPGHGTSTDTKPATNTGNPSDGSGPGGSGGGDQDSGNDEESAPLPRHHDSEFPARECLGADHEWPVHDRPGM</sequence>
<feature type="compositionally biased region" description="Gly residues" evidence="1">
    <location>
        <begin position="88"/>
        <end position="98"/>
    </location>
</feature>
<dbReference type="Proteomes" id="UP001596183">
    <property type="component" value="Unassembled WGS sequence"/>
</dbReference>
<dbReference type="NCBIfam" id="TIGR04186">
    <property type="entry name" value="GRASP_targ"/>
    <property type="match status" value="1"/>
</dbReference>
<evidence type="ECO:0000256" key="1">
    <source>
        <dbReference type="SAM" id="MobiDB-lite"/>
    </source>
</evidence>
<dbReference type="EMBL" id="JBHSPC010000089">
    <property type="protein sequence ID" value="MFC5673589.1"/>
    <property type="molecule type" value="Genomic_DNA"/>
</dbReference>
<accession>A0ABW0XWJ1</accession>
<dbReference type="InterPro" id="IPR026496">
    <property type="entry name" value="GRASP_targ"/>
</dbReference>
<feature type="region of interest" description="Disordered" evidence="1">
    <location>
        <begin position="42"/>
        <end position="137"/>
    </location>
</feature>
<feature type="compositionally biased region" description="Polar residues" evidence="1">
    <location>
        <begin position="70"/>
        <end position="81"/>
    </location>
</feature>
<dbReference type="Pfam" id="PF14408">
    <property type="entry name" value="Actino_peptide"/>
    <property type="match status" value="1"/>
</dbReference>
<dbReference type="InterPro" id="IPR025843">
    <property type="entry name" value="Actino_peptide"/>
</dbReference>
<gene>
    <name evidence="2" type="primary">tgmA</name>
    <name evidence="2" type="ORF">ACFP2V_26835</name>
</gene>
<comment type="caution">
    <text evidence="2">The sequence shown here is derived from an EMBL/GenBank/DDBJ whole genome shotgun (WGS) entry which is preliminary data.</text>
</comment>
<evidence type="ECO:0000313" key="3">
    <source>
        <dbReference type="Proteomes" id="UP001596183"/>
    </source>
</evidence>
<reference evidence="3" key="1">
    <citation type="journal article" date="2019" name="Int. J. Syst. Evol. Microbiol.">
        <title>The Global Catalogue of Microorganisms (GCM) 10K type strain sequencing project: providing services to taxonomists for standard genome sequencing and annotation.</title>
        <authorList>
            <consortium name="The Broad Institute Genomics Platform"/>
            <consortium name="The Broad Institute Genome Sequencing Center for Infectious Disease"/>
            <person name="Wu L."/>
            <person name="Ma J."/>
        </authorList>
    </citation>
    <scope>NUCLEOTIDE SEQUENCE [LARGE SCALE GENOMIC DNA]</scope>
    <source>
        <strain evidence="3">JCM 13852</strain>
    </source>
</reference>
<proteinExistence type="predicted"/>
<dbReference type="RefSeq" id="WP_381217685.1">
    <property type="nucleotide sequence ID" value="NZ_JBHSPC010000089.1"/>
</dbReference>
<keyword evidence="3" id="KW-1185">Reference proteome</keyword>
<feature type="compositionally biased region" description="Basic and acidic residues" evidence="1">
    <location>
        <begin position="111"/>
        <end position="137"/>
    </location>
</feature>
<name>A0ABW0XWJ1_9ACTN</name>
<organism evidence="2 3">
    <name type="scientific">Streptomyces incanus</name>
    <dbReference type="NCBI Taxonomy" id="887453"/>
    <lineage>
        <taxon>Bacteria</taxon>
        <taxon>Bacillati</taxon>
        <taxon>Actinomycetota</taxon>
        <taxon>Actinomycetes</taxon>
        <taxon>Kitasatosporales</taxon>
        <taxon>Streptomycetaceae</taxon>
        <taxon>Streptomyces</taxon>
    </lineage>
</organism>
<evidence type="ECO:0000313" key="2">
    <source>
        <dbReference type="EMBL" id="MFC5673589.1"/>
    </source>
</evidence>